<dbReference type="SUPFAM" id="SSF75553">
    <property type="entry name" value="Smc hinge domain"/>
    <property type="match status" value="1"/>
</dbReference>
<evidence type="ECO:0000256" key="4">
    <source>
        <dbReference type="ARBA" id="ARBA00022618"/>
    </source>
</evidence>
<evidence type="ECO:0000256" key="10">
    <source>
        <dbReference type="ARBA" id="ARBA00023242"/>
    </source>
</evidence>
<evidence type="ECO:0000256" key="12">
    <source>
        <dbReference type="SAM" id="Coils"/>
    </source>
</evidence>
<feature type="compositionally biased region" description="Basic and acidic residues" evidence="13">
    <location>
        <begin position="589"/>
        <end position="609"/>
    </location>
</feature>
<evidence type="ECO:0000256" key="7">
    <source>
        <dbReference type="ARBA" id="ARBA00022840"/>
    </source>
</evidence>
<dbReference type="Pfam" id="PF06470">
    <property type="entry name" value="SMC_hinge"/>
    <property type="match status" value="1"/>
</dbReference>
<name>A0AAD5YYI1_9AGAR</name>
<dbReference type="GO" id="GO:0000796">
    <property type="term" value="C:condensin complex"/>
    <property type="evidence" value="ECO:0007669"/>
    <property type="project" value="TreeGrafter"/>
</dbReference>
<evidence type="ECO:0000256" key="6">
    <source>
        <dbReference type="ARBA" id="ARBA00022776"/>
    </source>
</evidence>
<organism evidence="15 16">
    <name type="scientific">Leucocoprinus birnbaumii</name>
    <dbReference type="NCBI Taxonomy" id="56174"/>
    <lineage>
        <taxon>Eukaryota</taxon>
        <taxon>Fungi</taxon>
        <taxon>Dikarya</taxon>
        <taxon>Basidiomycota</taxon>
        <taxon>Agaricomycotina</taxon>
        <taxon>Agaricomycetes</taxon>
        <taxon>Agaricomycetidae</taxon>
        <taxon>Agaricales</taxon>
        <taxon>Agaricineae</taxon>
        <taxon>Agaricaceae</taxon>
        <taxon>Leucocoprinus</taxon>
    </lineage>
</organism>
<evidence type="ECO:0000256" key="13">
    <source>
        <dbReference type="SAM" id="MobiDB-lite"/>
    </source>
</evidence>
<feature type="region of interest" description="Disordered" evidence="13">
    <location>
        <begin position="576"/>
        <end position="614"/>
    </location>
</feature>
<comment type="subcellular location">
    <subcellularLocation>
        <location evidence="1">Nucleus</location>
    </subcellularLocation>
</comment>
<feature type="region of interest" description="Disordered" evidence="13">
    <location>
        <begin position="692"/>
        <end position="772"/>
    </location>
</feature>
<feature type="region of interest" description="Disordered" evidence="13">
    <location>
        <begin position="1498"/>
        <end position="1543"/>
    </location>
</feature>
<dbReference type="SUPFAM" id="SSF52540">
    <property type="entry name" value="P-loop containing nucleoside triphosphate hydrolases"/>
    <property type="match status" value="2"/>
</dbReference>
<dbReference type="Gene3D" id="3.30.70.1620">
    <property type="match status" value="1"/>
</dbReference>
<feature type="region of interest" description="Disordered" evidence="13">
    <location>
        <begin position="1"/>
        <end position="270"/>
    </location>
</feature>
<gene>
    <name evidence="15" type="ORF">NP233_g661</name>
</gene>
<feature type="region of interest" description="Disordered" evidence="13">
    <location>
        <begin position="1152"/>
        <end position="1174"/>
    </location>
</feature>
<dbReference type="SMART" id="SM00968">
    <property type="entry name" value="SMC_hinge"/>
    <property type="match status" value="1"/>
</dbReference>
<evidence type="ECO:0000313" key="15">
    <source>
        <dbReference type="EMBL" id="KAJ3576089.1"/>
    </source>
</evidence>
<evidence type="ECO:0000256" key="5">
    <source>
        <dbReference type="ARBA" id="ARBA00022741"/>
    </source>
</evidence>
<feature type="compositionally biased region" description="Basic and acidic residues" evidence="13">
    <location>
        <begin position="699"/>
        <end position="718"/>
    </location>
</feature>
<comment type="similarity">
    <text evidence="2">Belongs to the SMC family. SMC4 subfamily.</text>
</comment>
<keyword evidence="8 12" id="KW-0175">Coiled coil</keyword>
<dbReference type="Pfam" id="PF02463">
    <property type="entry name" value="SMC_N"/>
    <property type="match status" value="2"/>
</dbReference>
<feature type="compositionally biased region" description="Acidic residues" evidence="13">
    <location>
        <begin position="156"/>
        <end position="166"/>
    </location>
</feature>
<evidence type="ECO:0000256" key="8">
    <source>
        <dbReference type="ARBA" id="ARBA00023054"/>
    </source>
</evidence>
<dbReference type="InterPro" id="IPR003395">
    <property type="entry name" value="RecF/RecN/SMC_N"/>
</dbReference>
<evidence type="ECO:0000256" key="9">
    <source>
        <dbReference type="ARBA" id="ARBA00023067"/>
    </source>
</evidence>
<keyword evidence="9" id="KW-0226">DNA condensation</keyword>
<accession>A0AAD5YYI1</accession>
<keyword evidence="10" id="KW-0539">Nucleus</keyword>
<dbReference type="InterPro" id="IPR036277">
    <property type="entry name" value="SMC_hinge_sf"/>
</dbReference>
<dbReference type="EMBL" id="JANIEX010000019">
    <property type="protein sequence ID" value="KAJ3576089.1"/>
    <property type="molecule type" value="Genomic_DNA"/>
</dbReference>
<evidence type="ECO:0000256" key="3">
    <source>
        <dbReference type="ARBA" id="ARBA00018693"/>
    </source>
</evidence>
<feature type="domain" description="SMC hinge" evidence="14">
    <location>
        <begin position="786"/>
        <end position="900"/>
    </location>
</feature>
<dbReference type="Gene3D" id="1.20.1060.20">
    <property type="match status" value="1"/>
</dbReference>
<feature type="compositionally biased region" description="Acidic residues" evidence="13">
    <location>
        <begin position="249"/>
        <end position="258"/>
    </location>
</feature>
<dbReference type="Gene3D" id="3.40.50.300">
    <property type="entry name" value="P-loop containing nucleotide triphosphate hydrolases"/>
    <property type="match status" value="2"/>
</dbReference>
<feature type="compositionally biased region" description="Basic residues" evidence="13">
    <location>
        <begin position="578"/>
        <end position="588"/>
    </location>
</feature>
<feature type="compositionally biased region" description="Basic and acidic residues" evidence="13">
    <location>
        <begin position="1157"/>
        <end position="1170"/>
    </location>
</feature>
<feature type="compositionally biased region" description="Low complexity" evidence="13">
    <location>
        <begin position="43"/>
        <end position="60"/>
    </location>
</feature>
<feature type="compositionally biased region" description="Acidic residues" evidence="13">
    <location>
        <begin position="182"/>
        <end position="193"/>
    </location>
</feature>
<comment type="caution">
    <text evidence="15">The sequence shown here is derived from an EMBL/GenBank/DDBJ whole genome shotgun (WGS) entry which is preliminary data.</text>
</comment>
<keyword evidence="16" id="KW-1185">Reference proteome</keyword>
<keyword evidence="4" id="KW-0132">Cell division</keyword>
<feature type="compositionally biased region" description="Polar residues" evidence="13">
    <location>
        <begin position="1513"/>
        <end position="1543"/>
    </location>
</feature>
<feature type="compositionally biased region" description="Acidic residues" evidence="13">
    <location>
        <begin position="77"/>
        <end position="87"/>
    </location>
</feature>
<evidence type="ECO:0000313" key="16">
    <source>
        <dbReference type="Proteomes" id="UP001213000"/>
    </source>
</evidence>
<dbReference type="PANTHER" id="PTHR18937">
    <property type="entry name" value="STRUCTURAL MAINTENANCE OF CHROMOSOMES SMC FAMILY MEMBER"/>
    <property type="match status" value="1"/>
</dbReference>
<keyword evidence="5" id="KW-0547">Nucleotide-binding</keyword>
<dbReference type="FunFam" id="3.40.50.300:FF:000481">
    <property type="entry name" value="Structural maintenance of chromosomes 4"/>
    <property type="match status" value="1"/>
</dbReference>
<dbReference type="InterPro" id="IPR010935">
    <property type="entry name" value="SMC_hinge"/>
</dbReference>
<dbReference type="GO" id="GO:0051301">
    <property type="term" value="P:cell division"/>
    <property type="evidence" value="ECO:0007669"/>
    <property type="project" value="UniProtKB-KW"/>
</dbReference>
<dbReference type="InterPro" id="IPR027417">
    <property type="entry name" value="P-loop_NTPase"/>
</dbReference>
<dbReference type="GO" id="GO:0005524">
    <property type="term" value="F:ATP binding"/>
    <property type="evidence" value="ECO:0007669"/>
    <property type="project" value="UniProtKB-KW"/>
</dbReference>
<keyword evidence="11" id="KW-0131">Cell cycle</keyword>
<dbReference type="PANTHER" id="PTHR18937:SF172">
    <property type="entry name" value="STRUCTURAL MAINTENANCE OF CHROMOSOMES PROTEIN"/>
    <property type="match status" value="1"/>
</dbReference>
<feature type="coiled-coil region" evidence="12">
    <location>
        <begin position="948"/>
        <end position="1062"/>
    </location>
</feature>
<keyword evidence="7" id="KW-0067">ATP-binding</keyword>
<reference evidence="15" key="1">
    <citation type="submission" date="2022-07" db="EMBL/GenBank/DDBJ databases">
        <title>Genome Sequence of Leucocoprinus birnbaumii.</title>
        <authorList>
            <person name="Buettner E."/>
        </authorList>
    </citation>
    <scope>NUCLEOTIDE SEQUENCE</scope>
    <source>
        <strain evidence="15">VT141</strain>
    </source>
</reference>
<proteinExistence type="inferred from homology"/>
<feature type="compositionally biased region" description="Basic residues" evidence="13">
    <location>
        <begin position="198"/>
        <end position="209"/>
    </location>
</feature>
<sequence>MPPRRSSRSTRASVEPAPAEPLPAKRKRGSTVEPAAEEKENVAKPPSRRSSSGRTSAPPAKGRAPRSKTSLPKVEESAGEEEEEEEQAPVKKKARASVDAETGDASDEEPAKHTRSRRSNRSSVKMEVDEEADLSQPPKRPASRRGKTIVQKAAVEEADGEEEEEDVKPRARGKRTKKVTIEDDEDFEQEPDDAPPKNSKRGPKGRQSKAKVSIEEPPKEDDDDDVEIYPVRQTQKPPLSQPAPTQPPIEEEEEEGEEFNLPPNNPSGPQPRLTIHKIVMVNFKSYAGRQEIGPFHKSFSAIVGPNGSGKSNTIDALLFVFGYRATKMRQAKVSELIHNSANYPNLGECSVEVHFREIIDLPDPDAFKIVPKSELVVARHAYKNNQRVLTSITSDSSSFRHGEVESIAQMKPKGSTEHEDGLLEYLEDIIGTSDYKQRIDDAFKALEAHSEERTIKLNRLKFVEREKAALEDEKREAENYLRLKNELVKAQSRYWQWILWKCFQSEEALLTKEEKLKKAIATEIEKNKGDIEHLQLLKQHFEEREAAYKEVKDAAEEANKELTGKEKQEVQLQEKLKHANGKAKKLKKQITEDKAAKKKAENELEDSKDKMKKTKVQLEEQEASLEQEEKILEKIRDGLKDKTQTFHDQIEVKQKELQPWTAKINEKQTAIDIAQSERDTLAQKAEAIEKAEREAEESLANKRADQQTKVAQQEELRQQKASFNRTSRTLRRGIRSNAQVRLQECRTKSSSARQKIEEARASQSENRSQGKVLDSLQRLKSRGQIQGFHGRLGSLGTIDEKYDIAISTACGQLNNLVVDTVEQAQQCIEYLRNQNIGRATFMVLEKTPQDPGMSKTPTPESAPRLFDLIKFKDSRFAPAFYKALRNTLVASDLEQANRIAFGATRWRVVTLAGQMFETSGTMSGGGSQPQRGGMSSKFAAEAIRPEVIQQYERDNADAQKKLEEATQEVRQAESELDRLKKLGPELEMTYQKLGLEVETGKKSISEAEKRVRDLKAQNKPNQGDLRRISQLDAEIEATTAELERLQTKSAKIEEAISELEKRILEIGGSKLLSQKSKVDGIRLMIGLSNDEITKAEVAKGKAEKDIGKFATAIEGNEETYKEHEAEVQGLQETLAELQEYLQELKARCDDAQQAADNSKEDLEELKKELDEKEEQCQEFVKKHQALERDLADVTKELKENGNYINHWQGMHDSLVLEEVDSEDEDDDDDEDAEGASKGGDDPQGGDEGEQGGDKVKPDPDAPAKKPAQKLHEYTPEELAPLKKRELQGDVELLDEKVKKSTPDLNVLKEYKRREAEFDNRAKELEAVTQLRDQAKAEYDGLRKERLDKFMTGFTQISAKLKEMYQMITLGGNAELELVDSLDPFAEGIIFSVMPPKKSWKNIFNLSGGEKTLSSLALVFALHHFKPTPLYFMDEIDAALDFRNVSIVANYIKDRTKNAQFIIISLRNDMFELSRRLIGIYKTNNTTKSVCIANNDRLEKERKERERQKAQRQSLTQQHLRTPQKTQRSPQKSTPMQANLSTAS</sequence>
<evidence type="ECO:0000259" key="14">
    <source>
        <dbReference type="SMART" id="SM00968"/>
    </source>
</evidence>
<feature type="coiled-coil region" evidence="12">
    <location>
        <begin position="453"/>
        <end position="490"/>
    </location>
</feature>
<dbReference type="Proteomes" id="UP001213000">
    <property type="component" value="Unassembled WGS sequence"/>
</dbReference>
<feature type="region of interest" description="Disordered" evidence="13">
    <location>
        <begin position="1203"/>
        <end position="1282"/>
    </location>
</feature>
<keyword evidence="6" id="KW-0498">Mitosis</keyword>
<feature type="coiled-coil region" evidence="12">
    <location>
        <begin position="1307"/>
        <end position="1344"/>
    </location>
</feature>
<dbReference type="GO" id="GO:0005634">
    <property type="term" value="C:nucleus"/>
    <property type="evidence" value="ECO:0007669"/>
    <property type="project" value="UniProtKB-SubCell"/>
</dbReference>
<feature type="compositionally biased region" description="Acidic residues" evidence="13">
    <location>
        <begin position="218"/>
        <end position="227"/>
    </location>
</feature>
<evidence type="ECO:0000256" key="1">
    <source>
        <dbReference type="ARBA" id="ARBA00004123"/>
    </source>
</evidence>
<dbReference type="GO" id="GO:0007076">
    <property type="term" value="P:mitotic chromosome condensation"/>
    <property type="evidence" value="ECO:0007669"/>
    <property type="project" value="UniProtKB-ARBA"/>
</dbReference>
<feature type="compositionally biased region" description="Basic and acidic residues" evidence="13">
    <location>
        <begin position="1498"/>
        <end position="1508"/>
    </location>
</feature>
<feature type="compositionally biased region" description="Acidic residues" evidence="13">
    <location>
        <begin position="1215"/>
        <end position="1233"/>
    </location>
</feature>
<dbReference type="SUPFAM" id="SSF90257">
    <property type="entry name" value="Myosin rod fragments"/>
    <property type="match status" value="1"/>
</dbReference>
<protein>
    <recommendedName>
        <fullName evidence="3">Structural maintenance of chromosomes protein 4</fullName>
    </recommendedName>
</protein>
<evidence type="ECO:0000256" key="2">
    <source>
        <dbReference type="ARBA" id="ARBA00006005"/>
    </source>
</evidence>
<feature type="compositionally biased region" description="Basic and acidic residues" evidence="13">
    <location>
        <begin position="1251"/>
        <end position="1282"/>
    </location>
</feature>
<dbReference type="Gene3D" id="1.20.1480.30">
    <property type="entry name" value="Designed four-helix bundle protein"/>
    <property type="match status" value="1"/>
</dbReference>
<evidence type="ECO:0000256" key="11">
    <source>
        <dbReference type="ARBA" id="ARBA00023306"/>
    </source>
</evidence>